<dbReference type="RefSeq" id="WP_219550278.1">
    <property type="nucleotide sequence ID" value="NZ_JAHKRN010000057.1"/>
</dbReference>
<keyword evidence="2" id="KW-1185">Reference proteome</keyword>
<sequence length="628" mass="70728">MRSYNWWQDRLSERFFGPDQAGRPLLFFVDDDEAARLHRDASATGSIDDLCIAVAQEAIDWHNRAYRWVDRETSLWRRCSREDPPPCLPLLAVCVLAATHMRGDGNRGAPAYYSRLGELLPAPRHVRHVQSEEHLKRDYGTVKELWGCLHEWLEEQDGSRGVSTLHAYKGRERIGYAQSQALICAADHDRLAPFFRECREREAGTILRRLRQWRGRNGLSPGLREALSSNARDNLLGPLLLALADSTKHASYVPRGLRRLPLQINATDDPRIGWTLKWRAIRVPGVTEDKLIHHGGHVTLTTRDEGSLYVLSGDLPDLRRGLQEGVTAQGEYLSIASPPRRHPIVLQEDPLGGWTEVAAPTPHTPSLLLFNRASEKEAQDLVHQAGFEWEEPEESTLDGWFVAADIEFVDRGKTPRSRLAGGLRLRPNNERRHYLVGGEPDLIPPPDVAVVRLDNKPIATWGKRTELRGRGLTVGEHVIHDGTNPLTFYLHDPQRPAPSESGDVLATVPVSVPSAPAPVEGSRVIDAEGNFTDLGTTARLGWWSERGTGLRTVAGVEIPQSAVWLVVDHPDGSVEVRLLRKEKPRITRMTLTMRERWIPMFTIDHPPAERRLWINYLQEVFLKGRSCA</sequence>
<dbReference type="Proteomes" id="UP001596096">
    <property type="component" value="Unassembled WGS sequence"/>
</dbReference>
<reference evidence="2" key="1">
    <citation type="journal article" date="2019" name="Int. J. Syst. Evol. Microbiol.">
        <title>The Global Catalogue of Microorganisms (GCM) 10K type strain sequencing project: providing services to taxonomists for standard genome sequencing and annotation.</title>
        <authorList>
            <consortium name="The Broad Institute Genomics Platform"/>
            <consortium name="The Broad Institute Genome Sequencing Center for Infectious Disease"/>
            <person name="Wu L."/>
            <person name="Ma J."/>
        </authorList>
    </citation>
    <scope>NUCLEOTIDE SEQUENCE [LARGE SCALE GENOMIC DNA]</scope>
    <source>
        <strain evidence="2">CGMCC 4.7106</strain>
    </source>
</reference>
<organism evidence="1 2">
    <name type="scientific">Nonomuraea harbinensis</name>
    <dbReference type="NCBI Taxonomy" id="1286938"/>
    <lineage>
        <taxon>Bacteria</taxon>
        <taxon>Bacillati</taxon>
        <taxon>Actinomycetota</taxon>
        <taxon>Actinomycetes</taxon>
        <taxon>Streptosporangiales</taxon>
        <taxon>Streptosporangiaceae</taxon>
        <taxon>Nonomuraea</taxon>
    </lineage>
</organism>
<dbReference type="EMBL" id="JBHSNW010000040">
    <property type="protein sequence ID" value="MFC5821824.1"/>
    <property type="molecule type" value="Genomic_DNA"/>
</dbReference>
<name>A0ABW1C868_9ACTN</name>
<evidence type="ECO:0000313" key="1">
    <source>
        <dbReference type="EMBL" id="MFC5821824.1"/>
    </source>
</evidence>
<evidence type="ECO:0008006" key="3">
    <source>
        <dbReference type="Google" id="ProtNLM"/>
    </source>
</evidence>
<evidence type="ECO:0000313" key="2">
    <source>
        <dbReference type="Proteomes" id="UP001596096"/>
    </source>
</evidence>
<protein>
    <recommendedName>
        <fullName evidence="3">DUF3893 domain-containing protein</fullName>
    </recommendedName>
</protein>
<gene>
    <name evidence="1" type="ORF">ACFPUY_42650</name>
</gene>
<comment type="caution">
    <text evidence="1">The sequence shown here is derived from an EMBL/GenBank/DDBJ whole genome shotgun (WGS) entry which is preliminary data.</text>
</comment>
<proteinExistence type="predicted"/>
<accession>A0ABW1C868</accession>